<dbReference type="Proteomes" id="UP000091820">
    <property type="component" value="Unassembled WGS sequence"/>
</dbReference>
<evidence type="ECO:0000313" key="4">
    <source>
        <dbReference type="Proteomes" id="UP000091820"/>
    </source>
</evidence>
<protein>
    <submittedName>
        <fullName evidence="3">Uncharacterized protein</fullName>
    </submittedName>
</protein>
<accession>A0A1A9WJN1</accession>
<evidence type="ECO:0000256" key="1">
    <source>
        <dbReference type="SAM" id="MobiDB-lite"/>
    </source>
</evidence>
<sequence length="101" mass="11772">MYRDTFDYPTEEVPIKGVLVKVVLNPNNGSSEWFPKLFIDLTMKPCLFFIYFGLVCGVWRKARSEVEEAEGEPGQKDERAPDKAEEEDEEKEVMYKSEDEK</sequence>
<dbReference type="VEuPathDB" id="VectorBase:GBRI022132"/>
<feature type="transmembrane region" description="Helical" evidence="2">
    <location>
        <begin position="37"/>
        <end position="59"/>
    </location>
</feature>
<reference evidence="3" key="2">
    <citation type="submission" date="2020-05" db="UniProtKB">
        <authorList>
            <consortium name="EnsemblMetazoa"/>
        </authorList>
    </citation>
    <scope>IDENTIFICATION</scope>
    <source>
        <strain evidence="3">IAEA</strain>
    </source>
</reference>
<dbReference type="EnsemblMetazoa" id="GBRI022132-RA">
    <property type="protein sequence ID" value="GBRI022132-PA"/>
    <property type="gene ID" value="GBRI022132"/>
</dbReference>
<keyword evidence="4" id="KW-1185">Reference proteome</keyword>
<feature type="compositionally biased region" description="Basic and acidic residues" evidence="1">
    <location>
        <begin position="73"/>
        <end position="83"/>
    </location>
</feature>
<evidence type="ECO:0000256" key="2">
    <source>
        <dbReference type="SAM" id="Phobius"/>
    </source>
</evidence>
<feature type="compositionally biased region" description="Basic and acidic residues" evidence="1">
    <location>
        <begin position="92"/>
        <end position="101"/>
    </location>
</feature>
<evidence type="ECO:0000313" key="3">
    <source>
        <dbReference type="EnsemblMetazoa" id="GBRI022132-PA"/>
    </source>
</evidence>
<name>A0A1A9WJN1_9MUSC</name>
<keyword evidence="2" id="KW-0812">Transmembrane</keyword>
<reference evidence="4" key="1">
    <citation type="submission" date="2014-03" db="EMBL/GenBank/DDBJ databases">
        <authorList>
            <person name="Aksoy S."/>
            <person name="Warren W."/>
            <person name="Wilson R.K."/>
        </authorList>
    </citation>
    <scope>NUCLEOTIDE SEQUENCE [LARGE SCALE GENOMIC DNA]</scope>
    <source>
        <strain evidence="4">IAEA</strain>
    </source>
</reference>
<keyword evidence="2" id="KW-1133">Transmembrane helix</keyword>
<dbReference type="AlphaFoldDB" id="A0A1A9WJN1"/>
<keyword evidence="2" id="KW-0472">Membrane</keyword>
<feature type="region of interest" description="Disordered" evidence="1">
    <location>
        <begin position="65"/>
        <end position="101"/>
    </location>
</feature>
<organism evidence="3 4">
    <name type="scientific">Glossina brevipalpis</name>
    <dbReference type="NCBI Taxonomy" id="37001"/>
    <lineage>
        <taxon>Eukaryota</taxon>
        <taxon>Metazoa</taxon>
        <taxon>Ecdysozoa</taxon>
        <taxon>Arthropoda</taxon>
        <taxon>Hexapoda</taxon>
        <taxon>Insecta</taxon>
        <taxon>Pterygota</taxon>
        <taxon>Neoptera</taxon>
        <taxon>Endopterygota</taxon>
        <taxon>Diptera</taxon>
        <taxon>Brachycera</taxon>
        <taxon>Muscomorpha</taxon>
        <taxon>Hippoboscoidea</taxon>
        <taxon>Glossinidae</taxon>
        <taxon>Glossina</taxon>
    </lineage>
</organism>
<proteinExistence type="predicted"/>